<dbReference type="Proteomes" id="UP000008793">
    <property type="component" value="Plasmid pEB170"/>
</dbReference>
<gene>
    <name evidence="1" type="ordered locus">EbC_pEb17201380</name>
</gene>
<evidence type="ECO:0000313" key="1">
    <source>
        <dbReference type="EMBL" id="CAX53591.1"/>
    </source>
</evidence>
<sequence length="40" mass="4499">MLNLCIRMQKASRKTVITQSCGTFYDECPNVIQAIHPKCG</sequence>
<name>D8MJZ3_ERWBE</name>
<evidence type="ECO:0000313" key="2">
    <source>
        <dbReference type="Proteomes" id="UP000008793"/>
    </source>
</evidence>
<reference evidence="1 2" key="1">
    <citation type="journal article" date="2010" name="BMC Genomics">
        <title>Genome comparison of the epiphytic bacteria Erwinia billingiae and E. tasmaniensis with the pear pathogen E. pyrifoliae.</title>
        <authorList>
            <person name="Kube M."/>
            <person name="Migdoll A.M."/>
            <person name="Gehring I."/>
            <person name="Heitmann K."/>
            <person name="Mayer Y."/>
            <person name="Kuhl H."/>
            <person name="Knaust F."/>
            <person name="Geider K."/>
            <person name="Reinhardt R."/>
        </authorList>
    </citation>
    <scope>NUCLEOTIDE SEQUENCE [LARGE SCALE GENOMIC DNA]</scope>
    <source>
        <strain evidence="1 2">Eb661</strain>
        <plasmid evidence="1">pEB170</plasmid>
    </source>
</reference>
<dbReference type="KEGG" id="ebi:EbC_pEb17201380"/>
<proteinExistence type="predicted"/>
<organism evidence="2">
    <name type="scientific">Erwinia billingiae (strain Eb661)</name>
    <dbReference type="NCBI Taxonomy" id="634500"/>
    <lineage>
        <taxon>Bacteria</taxon>
        <taxon>Pseudomonadati</taxon>
        <taxon>Pseudomonadota</taxon>
        <taxon>Gammaproteobacteria</taxon>
        <taxon>Enterobacterales</taxon>
        <taxon>Erwiniaceae</taxon>
        <taxon>Erwinia</taxon>
    </lineage>
</organism>
<dbReference type="HOGENOM" id="CLU_3289360_0_0_6"/>
<keyword evidence="2" id="KW-1185">Reference proteome</keyword>
<protein>
    <submittedName>
        <fullName evidence="1">Uncharacterized protein</fullName>
    </submittedName>
</protein>
<geneLocation type="plasmid" evidence="1 2">
    <name>pEB170</name>
</geneLocation>
<accession>D8MJZ3</accession>
<dbReference type="EMBL" id="FP236830">
    <property type="protein sequence ID" value="CAX53591.1"/>
    <property type="molecule type" value="Genomic_DNA"/>
</dbReference>
<dbReference type="AlphaFoldDB" id="D8MJZ3"/>
<keyword evidence="1" id="KW-0614">Plasmid</keyword>